<feature type="compositionally biased region" description="Low complexity" evidence="4">
    <location>
        <begin position="132"/>
        <end position="148"/>
    </location>
</feature>
<keyword evidence="6" id="KW-0418">Kinase</keyword>
<feature type="non-terminal residue" evidence="6">
    <location>
        <position position="525"/>
    </location>
</feature>
<feature type="non-terminal residue" evidence="6">
    <location>
        <position position="1"/>
    </location>
</feature>
<dbReference type="SMART" id="SM00220">
    <property type="entry name" value="S_TKc"/>
    <property type="match status" value="1"/>
</dbReference>
<evidence type="ECO:0000256" key="4">
    <source>
        <dbReference type="SAM" id="MobiDB-lite"/>
    </source>
</evidence>
<dbReference type="GO" id="GO:0005524">
    <property type="term" value="F:ATP binding"/>
    <property type="evidence" value="ECO:0007669"/>
    <property type="project" value="UniProtKB-UniRule"/>
</dbReference>
<feature type="compositionally biased region" description="Basic and acidic residues" evidence="4">
    <location>
        <begin position="15"/>
        <end position="30"/>
    </location>
</feature>
<name>A0A6G1GJX6_9PEZI</name>
<reference evidence="6" key="1">
    <citation type="journal article" date="2020" name="Stud. Mycol.">
        <title>101 Dothideomycetes genomes: a test case for predicting lifestyles and emergence of pathogens.</title>
        <authorList>
            <person name="Haridas S."/>
            <person name="Albert R."/>
            <person name="Binder M."/>
            <person name="Bloem J."/>
            <person name="Labutti K."/>
            <person name="Salamov A."/>
            <person name="Andreopoulos B."/>
            <person name="Baker S."/>
            <person name="Barry K."/>
            <person name="Bills G."/>
            <person name="Bluhm B."/>
            <person name="Cannon C."/>
            <person name="Castanera R."/>
            <person name="Culley D."/>
            <person name="Daum C."/>
            <person name="Ezra D."/>
            <person name="Gonzalez J."/>
            <person name="Henrissat B."/>
            <person name="Kuo A."/>
            <person name="Liang C."/>
            <person name="Lipzen A."/>
            <person name="Lutzoni F."/>
            <person name="Magnuson J."/>
            <person name="Mondo S."/>
            <person name="Nolan M."/>
            <person name="Ohm R."/>
            <person name="Pangilinan J."/>
            <person name="Park H.-J."/>
            <person name="Ramirez L."/>
            <person name="Alfaro M."/>
            <person name="Sun H."/>
            <person name="Tritt A."/>
            <person name="Yoshinaga Y."/>
            <person name="Zwiers L.-H."/>
            <person name="Turgeon B."/>
            <person name="Goodwin S."/>
            <person name="Spatafora J."/>
            <person name="Crous P."/>
            <person name="Grigoriev I."/>
        </authorList>
    </citation>
    <scope>NUCLEOTIDE SEQUENCE</scope>
    <source>
        <strain evidence="6">CBS 113979</strain>
    </source>
</reference>
<dbReference type="PROSITE" id="PS50011">
    <property type="entry name" value="PROTEIN_KINASE_DOM"/>
    <property type="match status" value="1"/>
</dbReference>
<dbReference type="InterPro" id="IPR011009">
    <property type="entry name" value="Kinase-like_dom_sf"/>
</dbReference>
<evidence type="ECO:0000259" key="5">
    <source>
        <dbReference type="PROSITE" id="PS50011"/>
    </source>
</evidence>
<feature type="compositionally biased region" description="Polar residues" evidence="4">
    <location>
        <begin position="78"/>
        <end position="88"/>
    </location>
</feature>
<dbReference type="PANTHER" id="PTHR24346">
    <property type="entry name" value="MAP/MICROTUBULE AFFINITY-REGULATING KINASE"/>
    <property type="match status" value="1"/>
</dbReference>
<feature type="domain" description="Protein kinase" evidence="5">
    <location>
        <begin position="198"/>
        <end position="525"/>
    </location>
</feature>
<dbReference type="Gene3D" id="1.10.510.10">
    <property type="entry name" value="Transferase(Phosphotransferase) domain 1"/>
    <property type="match status" value="1"/>
</dbReference>
<feature type="binding site" evidence="3">
    <location>
        <position position="233"/>
    </location>
    <ligand>
        <name>ATP</name>
        <dbReference type="ChEBI" id="CHEBI:30616"/>
    </ligand>
</feature>
<sequence length="525" mass="58529">RKTSISFNPKVTLDSGHEFDLHEPLPKPMDDSYDDATMPESTSKVVQHLGEMRHSFAQPGADDVAARDVDLQIPEHMSSLTSGTTASPIQEEIRTPPDVPEHSIASPLQSPSISQTLSRSGSGFWPVYSQNRSRTSTFRSERSGGSLRRSNRRSSTRSMNSSMSPAASYLSGYSRRDDDPAPVEPDSEGQEIALNSGYFIGRQVGSGGFSVVREVTTMECEKTVKRAVKIVRKQIAGKSDQENDKVQHDFEQQISIWRFLKHRYILPLIAVYDTPFATFCITRLIPSGTLYDLIYQRRKERPEAPGLPAKVVRRYIYQLASALRYMHEDVRAVHRDVKIENCLLDRASADEDGNILLCDFGMADFITNESRPEPSPLYPEASSPNNTDKNGGEENNDNKISFAGSLEYASPELINSRHALYSPAADVWALGVVLFALITAKLPWSHSFQPRLAVMIISGKWDEEVVRGASCFKFVEKEGADGEGEGEGEVDEENLANAMELLRGCLDTDPETRWTVGEVLECRWL</sequence>
<feature type="compositionally biased region" description="Polar residues" evidence="4">
    <location>
        <begin position="106"/>
        <end position="121"/>
    </location>
</feature>
<proteinExistence type="predicted"/>
<dbReference type="GO" id="GO:0035556">
    <property type="term" value="P:intracellular signal transduction"/>
    <property type="evidence" value="ECO:0007669"/>
    <property type="project" value="TreeGrafter"/>
</dbReference>
<dbReference type="AlphaFoldDB" id="A0A6G1GJX6"/>
<dbReference type="Proteomes" id="UP000800041">
    <property type="component" value="Unassembled WGS sequence"/>
</dbReference>
<dbReference type="GO" id="GO:0004674">
    <property type="term" value="F:protein serine/threonine kinase activity"/>
    <property type="evidence" value="ECO:0007669"/>
    <property type="project" value="TreeGrafter"/>
</dbReference>
<evidence type="ECO:0000313" key="7">
    <source>
        <dbReference type="Proteomes" id="UP000800041"/>
    </source>
</evidence>
<dbReference type="EMBL" id="ML977203">
    <property type="protein sequence ID" value="KAF1981253.1"/>
    <property type="molecule type" value="Genomic_DNA"/>
</dbReference>
<evidence type="ECO:0000256" key="1">
    <source>
        <dbReference type="ARBA" id="ARBA00022741"/>
    </source>
</evidence>
<dbReference type="GO" id="GO:0005737">
    <property type="term" value="C:cytoplasm"/>
    <property type="evidence" value="ECO:0007669"/>
    <property type="project" value="TreeGrafter"/>
</dbReference>
<evidence type="ECO:0000256" key="2">
    <source>
        <dbReference type="ARBA" id="ARBA00022840"/>
    </source>
</evidence>
<dbReference type="PROSITE" id="PS00107">
    <property type="entry name" value="PROTEIN_KINASE_ATP"/>
    <property type="match status" value="1"/>
</dbReference>
<dbReference type="SUPFAM" id="SSF56112">
    <property type="entry name" value="Protein kinase-like (PK-like)"/>
    <property type="match status" value="1"/>
</dbReference>
<feature type="region of interest" description="Disordered" evidence="4">
    <location>
        <begin position="1"/>
        <end position="42"/>
    </location>
</feature>
<evidence type="ECO:0000313" key="6">
    <source>
        <dbReference type="EMBL" id="KAF1981253.1"/>
    </source>
</evidence>
<protein>
    <submittedName>
        <fullName evidence="6">Kinase-like protein</fullName>
    </submittedName>
</protein>
<feature type="region of interest" description="Disordered" evidence="4">
    <location>
        <begin position="371"/>
        <end position="397"/>
    </location>
</feature>
<dbReference type="InterPro" id="IPR017441">
    <property type="entry name" value="Protein_kinase_ATP_BS"/>
</dbReference>
<keyword evidence="6" id="KW-0808">Transferase</keyword>
<dbReference type="OrthoDB" id="4062651at2759"/>
<dbReference type="Gene3D" id="3.30.200.20">
    <property type="entry name" value="Phosphorylase Kinase, domain 1"/>
    <property type="match status" value="1"/>
</dbReference>
<organism evidence="6 7">
    <name type="scientific">Aulographum hederae CBS 113979</name>
    <dbReference type="NCBI Taxonomy" id="1176131"/>
    <lineage>
        <taxon>Eukaryota</taxon>
        <taxon>Fungi</taxon>
        <taxon>Dikarya</taxon>
        <taxon>Ascomycota</taxon>
        <taxon>Pezizomycotina</taxon>
        <taxon>Dothideomycetes</taxon>
        <taxon>Pleosporomycetidae</taxon>
        <taxon>Aulographales</taxon>
        <taxon>Aulographaceae</taxon>
    </lineage>
</organism>
<dbReference type="InterPro" id="IPR000719">
    <property type="entry name" value="Prot_kinase_dom"/>
</dbReference>
<accession>A0A6G1GJX6</accession>
<evidence type="ECO:0000256" key="3">
    <source>
        <dbReference type="PROSITE-ProRule" id="PRU10141"/>
    </source>
</evidence>
<feature type="compositionally biased region" description="Basic and acidic residues" evidence="4">
    <location>
        <begin position="91"/>
        <end position="101"/>
    </location>
</feature>
<gene>
    <name evidence="6" type="ORF">K402DRAFT_302335</name>
</gene>
<dbReference type="GO" id="GO:0000226">
    <property type="term" value="P:microtubule cytoskeleton organization"/>
    <property type="evidence" value="ECO:0007669"/>
    <property type="project" value="TreeGrafter"/>
</dbReference>
<feature type="region of interest" description="Disordered" evidence="4">
    <location>
        <begin position="78"/>
        <end position="188"/>
    </location>
</feature>
<dbReference type="Pfam" id="PF00069">
    <property type="entry name" value="Pkinase"/>
    <property type="match status" value="1"/>
</dbReference>
<keyword evidence="1 3" id="KW-0547">Nucleotide-binding</keyword>
<keyword evidence="2 3" id="KW-0067">ATP-binding</keyword>
<dbReference type="PANTHER" id="PTHR24346:SF76">
    <property type="entry name" value="NON-SPECIFIC SERINE_THREONINE PROTEIN KINASE"/>
    <property type="match status" value="1"/>
</dbReference>
<keyword evidence="7" id="KW-1185">Reference proteome</keyword>